<dbReference type="SUPFAM" id="SSF56672">
    <property type="entry name" value="DNA/RNA polymerases"/>
    <property type="match status" value="1"/>
</dbReference>
<dbReference type="InterPro" id="IPR053134">
    <property type="entry name" value="RNA-dir_DNA_polymerase"/>
</dbReference>
<keyword evidence="2" id="KW-1185">Reference proteome</keyword>
<dbReference type="Gene3D" id="3.30.70.270">
    <property type="match status" value="1"/>
</dbReference>
<dbReference type="Proteomes" id="UP000765509">
    <property type="component" value="Unassembled WGS sequence"/>
</dbReference>
<evidence type="ECO:0000313" key="2">
    <source>
        <dbReference type="Proteomes" id="UP000765509"/>
    </source>
</evidence>
<dbReference type="PANTHER" id="PTHR24559:SF444">
    <property type="entry name" value="REVERSE TRANSCRIPTASE DOMAIN-CONTAINING PROTEIN"/>
    <property type="match status" value="1"/>
</dbReference>
<evidence type="ECO:0008006" key="3">
    <source>
        <dbReference type="Google" id="ProtNLM"/>
    </source>
</evidence>
<evidence type="ECO:0000313" key="1">
    <source>
        <dbReference type="EMBL" id="MBW0557401.1"/>
    </source>
</evidence>
<comment type="caution">
    <text evidence="1">The sequence shown here is derived from an EMBL/GenBank/DDBJ whole genome shotgun (WGS) entry which is preliminary data.</text>
</comment>
<accession>A0A9Q3J8R6</accession>
<dbReference type="InterPro" id="IPR043128">
    <property type="entry name" value="Rev_trsase/Diguanyl_cyclase"/>
</dbReference>
<sequence>MDGIRKMGHNEIVEITTPVPITWNDCKSRLCGDSRDLNNYIKADRYPIPRIPHALDKLAKAKYITKMDFMKGFHQNGVKPSSMKLLRIICHMGIY</sequence>
<dbReference type="PANTHER" id="PTHR24559">
    <property type="entry name" value="TRANSPOSON TY3-I GAG-POL POLYPROTEIN"/>
    <property type="match status" value="1"/>
</dbReference>
<dbReference type="AlphaFoldDB" id="A0A9Q3J8R6"/>
<reference evidence="1" key="1">
    <citation type="submission" date="2021-03" db="EMBL/GenBank/DDBJ databases">
        <title>Draft genome sequence of rust myrtle Austropuccinia psidii MF-1, a brazilian biotype.</title>
        <authorList>
            <person name="Quecine M.C."/>
            <person name="Pachon D.M.R."/>
            <person name="Bonatelli M.L."/>
            <person name="Correr F.H."/>
            <person name="Franceschini L.M."/>
            <person name="Leite T.F."/>
            <person name="Margarido G.R.A."/>
            <person name="Almeida C.A."/>
            <person name="Ferrarezi J.A."/>
            <person name="Labate C.A."/>
        </authorList>
    </citation>
    <scope>NUCLEOTIDE SEQUENCE</scope>
    <source>
        <strain evidence="1">MF-1</strain>
    </source>
</reference>
<protein>
    <recommendedName>
        <fullName evidence="3">Reverse transcriptase domain-containing protein</fullName>
    </recommendedName>
</protein>
<gene>
    <name evidence="1" type="ORF">O181_097116</name>
</gene>
<organism evidence="1 2">
    <name type="scientific">Austropuccinia psidii MF-1</name>
    <dbReference type="NCBI Taxonomy" id="1389203"/>
    <lineage>
        <taxon>Eukaryota</taxon>
        <taxon>Fungi</taxon>
        <taxon>Dikarya</taxon>
        <taxon>Basidiomycota</taxon>
        <taxon>Pucciniomycotina</taxon>
        <taxon>Pucciniomycetes</taxon>
        <taxon>Pucciniales</taxon>
        <taxon>Sphaerophragmiaceae</taxon>
        <taxon>Austropuccinia</taxon>
    </lineage>
</organism>
<dbReference type="EMBL" id="AVOT02065248">
    <property type="protein sequence ID" value="MBW0557401.1"/>
    <property type="molecule type" value="Genomic_DNA"/>
</dbReference>
<dbReference type="InterPro" id="IPR043502">
    <property type="entry name" value="DNA/RNA_pol_sf"/>
</dbReference>
<name>A0A9Q3J8R6_9BASI</name>
<proteinExistence type="predicted"/>